<feature type="compositionally biased region" description="Polar residues" evidence="1">
    <location>
        <begin position="13"/>
        <end position="25"/>
    </location>
</feature>
<reference evidence="3" key="1">
    <citation type="submission" date="2020-09" db="EMBL/GenBank/DDBJ databases">
        <title>Genome-Enabled Discovery of Anthraquinone Biosynthesis in Senna tora.</title>
        <authorList>
            <person name="Kang S.-H."/>
            <person name="Pandey R.P."/>
            <person name="Lee C.-M."/>
            <person name="Sim J.-S."/>
            <person name="Jeong J.-T."/>
            <person name="Choi B.-S."/>
            <person name="Jung M."/>
            <person name="Ginzburg D."/>
            <person name="Zhao K."/>
            <person name="Won S.Y."/>
            <person name="Oh T.-J."/>
            <person name="Yu Y."/>
            <person name="Kim N.-H."/>
            <person name="Lee O.R."/>
            <person name="Lee T.-H."/>
            <person name="Bashyal P."/>
            <person name="Kim T.-S."/>
            <person name="Lee W.-H."/>
            <person name="Kawkins C."/>
            <person name="Kim C.-K."/>
            <person name="Kim J.S."/>
            <person name="Ahn B.O."/>
            <person name="Rhee S.Y."/>
            <person name="Sohng J.K."/>
        </authorList>
    </citation>
    <scope>NUCLEOTIDE SEQUENCE</scope>
    <source>
        <tissue evidence="3">Leaf</tissue>
    </source>
</reference>
<feature type="domain" description="BIRD-IDD transcription factor fourth C2HC zinc finger" evidence="2">
    <location>
        <begin position="110"/>
        <end position="135"/>
    </location>
</feature>
<gene>
    <name evidence="3" type="ORF">G2W53_043581</name>
</gene>
<name>A0A834W0N0_9FABA</name>
<dbReference type="EMBL" id="JAAIUW010000013">
    <property type="protein sequence ID" value="KAF7804470.1"/>
    <property type="molecule type" value="Genomic_DNA"/>
</dbReference>
<protein>
    <submittedName>
        <fullName evidence="3">Zinc finger protein JACKDAW-like</fullName>
    </submittedName>
</protein>
<dbReference type="InterPro" id="IPR055185">
    <property type="entry name" value="C2CH-4th_BIRD-IDD"/>
</dbReference>
<dbReference type="Pfam" id="PF22992">
    <property type="entry name" value="C2CH-4th_BIRD-IDD"/>
    <property type="match status" value="1"/>
</dbReference>
<dbReference type="GO" id="GO:0003700">
    <property type="term" value="F:DNA-binding transcription factor activity"/>
    <property type="evidence" value="ECO:0007669"/>
    <property type="project" value="TreeGrafter"/>
</dbReference>
<feature type="compositionally biased region" description="Basic and acidic residues" evidence="1">
    <location>
        <begin position="58"/>
        <end position="67"/>
    </location>
</feature>
<dbReference type="Proteomes" id="UP000634136">
    <property type="component" value="Unassembled WGS sequence"/>
</dbReference>
<evidence type="ECO:0000256" key="1">
    <source>
        <dbReference type="SAM" id="MobiDB-lite"/>
    </source>
</evidence>
<sequence>MMSSGSAHHHPFSLSSSIQGFAPQQNPNPKPNPKKKRNLPGTPEPSASPKGSQPAMEAKAKVEQRGGEEEENTGRRNGSVTNVPRNTLFNLTGKPTPRPVAPENTSAIVDSFITHRAFCDALAEESARLTSVPSANLGVENNNNVEVISQFGPSHSHSVSDVYNGMGMGVEQQQQGASLSLWLKQQGVGVGLNSGVYVSSSSGLADHMVVQMQMSQPTTTSNNGFGMGDAASNSTTHASASLSISNNSSASPMSATALLQKAAQMGSTTSTTNNSIFSATFGVITSSAATNLNHHNYNFASHAHTSSSNATTTTTSLEQLKLFSAASEHNLTRDFLGMGGGGAPPPPFLPQELAKFASIASPMGLTQFTTANH</sequence>
<feature type="region of interest" description="Disordered" evidence="1">
    <location>
        <begin position="1"/>
        <end position="100"/>
    </location>
</feature>
<evidence type="ECO:0000313" key="3">
    <source>
        <dbReference type="EMBL" id="KAF7804470.1"/>
    </source>
</evidence>
<dbReference type="AlphaFoldDB" id="A0A834W0N0"/>
<dbReference type="PANTHER" id="PTHR10593">
    <property type="entry name" value="SERINE/THREONINE-PROTEIN KINASE RIO"/>
    <property type="match status" value="1"/>
</dbReference>
<evidence type="ECO:0000259" key="2">
    <source>
        <dbReference type="Pfam" id="PF22992"/>
    </source>
</evidence>
<comment type="caution">
    <text evidence="3">The sequence shown here is derived from an EMBL/GenBank/DDBJ whole genome shotgun (WGS) entry which is preliminary data.</text>
</comment>
<keyword evidence="4" id="KW-1185">Reference proteome</keyword>
<evidence type="ECO:0000313" key="4">
    <source>
        <dbReference type="Proteomes" id="UP000634136"/>
    </source>
</evidence>
<accession>A0A834W0N0</accession>
<feature type="compositionally biased region" description="Polar residues" evidence="1">
    <location>
        <begin position="79"/>
        <end position="90"/>
    </location>
</feature>
<dbReference type="GO" id="GO:0005634">
    <property type="term" value="C:nucleus"/>
    <property type="evidence" value="ECO:0007669"/>
    <property type="project" value="TreeGrafter"/>
</dbReference>
<dbReference type="PANTHER" id="PTHR10593:SF236">
    <property type="entry name" value="PROTEIN INDETERMINATE-DOMAIN 11"/>
    <property type="match status" value="1"/>
</dbReference>
<proteinExistence type="predicted"/>
<dbReference type="InterPro" id="IPR031140">
    <property type="entry name" value="IDD1-16"/>
</dbReference>
<organism evidence="3 4">
    <name type="scientific">Senna tora</name>
    <dbReference type="NCBI Taxonomy" id="362788"/>
    <lineage>
        <taxon>Eukaryota</taxon>
        <taxon>Viridiplantae</taxon>
        <taxon>Streptophyta</taxon>
        <taxon>Embryophyta</taxon>
        <taxon>Tracheophyta</taxon>
        <taxon>Spermatophyta</taxon>
        <taxon>Magnoliopsida</taxon>
        <taxon>eudicotyledons</taxon>
        <taxon>Gunneridae</taxon>
        <taxon>Pentapetalae</taxon>
        <taxon>rosids</taxon>
        <taxon>fabids</taxon>
        <taxon>Fabales</taxon>
        <taxon>Fabaceae</taxon>
        <taxon>Caesalpinioideae</taxon>
        <taxon>Cassia clade</taxon>
        <taxon>Senna</taxon>
    </lineage>
</organism>